<dbReference type="SMART" id="SM00256">
    <property type="entry name" value="FBOX"/>
    <property type="match status" value="1"/>
</dbReference>
<proteinExistence type="predicted"/>
<evidence type="ECO:0000313" key="2">
    <source>
        <dbReference type="EMBL" id="CAD2173510.1"/>
    </source>
</evidence>
<dbReference type="Gene3D" id="1.20.1280.50">
    <property type="match status" value="1"/>
</dbReference>
<dbReference type="SUPFAM" id="SSF81383">
    <property type="entry name" value="F-box domain"/>
    <property type="match status" value="1"/>
</dbReference>
<evidence type="ECO:0000259" key="1">
    <source>
        <dbReference type="PROSITE" id="PS50181"/>
    </source>
</evidence>
<evidence type="ECO:0000313" key="3">
    <source>
        <dbReference type="Proteomes" id="UP000580250"/>
    </source>
</evidence>
<organism evidence="2 3">
    <name type="scientific">Meloidogyne enterolobii</name>
    <name type="common">Root-knot nematode worm</name>
    <name type="synonym">Meloidogyne mayaguensis</name>
    <dbReference type="NCBI Taxonomy" id="390850"/>
    <lineage>
        <taxon>Eukaryota</taxon>
        <taxon>Metazoa</taxon>
        <taxon>Ecdysozoa</taxon>
        <taxon>Nematoda</taxon>
        <taxon>Chromadorea</taxon>
        <taxon>Rhabditida</taxon>
        <taxon>Tylenchina</taxon>
        <taxon>Tylenchomorpha</taxon>
        <taxon>Tylenchoidea</taxon>
        <taxon>Meloidogynidae</taxon>
        <taxon>Meloidogyninae</taxon>
        <taxon>Meloidogyne</taxon>
    </lineage>
</organism>
<accession>A0A6V7VEX3</accession>
<dbReference type="EMBL" id="CAJEWN010000219">
    <property type="protein sequence ID" value="CAD2173510.1"/>
    <property type="molecule type" value="Genomic_DNA"/>
</dbReference>
<dbReference type="AlphaFoldDB" id="A0A6V7VEX3"/>
<dbReference type="InterPro" id="IPR001810">
    <property type="entry name" value="F-box_dom"/>
</dbReference>
<gene>
    <name evidence="2" type="ORF">MENT_LOCUS25121</name>
</gene>
<name>A0A6V7VEX3_MELEN</name>
<comment type="caution">
    <text evidence="2">The sequence shown here is derived from an EMBL/GenBank/DDBJ whole genome shotgun (WGS) entry which is preliminary data.</text>
</comment>
<sequence length="370" mass="44669">MDSLPTEVQIDILKYLNSNQLLSMQKTNSYFNHLINDNKNQLARKEFFKIKFFQINKESMYTYSNVFEPEPKVYEFELSEQLEKKWKCGIEKGISMFLSDNQESIYSFSYELTKEDEIGSLSITLHLPNFPKTIEEMKIARYVFQQIFTCVFKRADFNYVIFNPQMIELLFDDNKTKIPLQIHTTREVRLRIFPDYYDKNLLLKCILHHILSNLLILMFSIRSDQALETLFKILTNGGNKFYKVFKSMLVGFREDFREDFREEFREEFREDSENLTKLYNHIIEHIVETEDISKMVKELGFFIEQEPVISKKAENIKIEFETVYYDENLKSTKYRLSNERNPEMKFCVHVRERRKFYPFPCFHVEIKRIN</sequence>
<dbReference type="Pfam" id="PF12937">
    <property type="entry name" value="F-box-like"/>
    <property type="match status" value="1"/>
</dbReference>
<reference evidence="2 3" key="1">
    <citation type="submission" date="2020-08" db="EMBL/GenBank/DDBJ databases">
        <authorList>
            <person name="Koutsovoulos G."/>
            <person name="Danchin GJ E."/>
        </authorList>
    </citation>
    <scope>NUCLEOTIDE SEQUENCE [LARGE SCALE GENOMIC DNA]</scope>
</reference>
<feature type="domain" description="F-box" evidence="1">
    <location>
        <begin position="1"/>
        <end position="46"/>
    </location>
</feature>
<dbReference type="PROSITE" id="PS50181">
    <property type="entry name" value="FBOX"/>
    <property type="match status" value="1"/>
</dbReference>
<dbReference type="InterPro" id="IPR036047">
    <property type="entry name" value="F-box-like_dom_sf"/>
</dbReference>
<protein>
    <recommendedName>
        <fullName evidence="1">F-box domain-containing protein</fullName>
    </recommendedName>
</protein>
<dbReference type="Proteomes" id="UP000580250">
    <property type="component" value="Unassembled WGS sequence"/>
</dbReference>